<gene>
    <name evidence="2" type="ORF">GALMADRAFT_154215</name>
</gene>
<evidence type="ECO:0000313" key="2">
    <source>
        <dbReference type="EMBL" id="KDR79267.1"/>
    </source>
</evidence>
<name>A0A067TA68_GALM3</name>
<reference evidence="3" key="1">
    <citation type="journal article" date="2014" name="Proc. Natl. Acad. Sci. U.S.A.">
        <title>Extensive sampling of basidiomycete genomes demonstrates inadequacy of the white-rot/brown-rot paradigm for wood decay fungi.</title>
        <authorList>
            <person name="Riley R."/>
            <person name="Salamov A.A."/>
            <person name="Brown D.W."/>
            <person name="Nagy L.G."/>
            <person name="Floudas D."/>
            <person name="Held B.W."/>
            <person name="Levasseur A."/>
            <person name="Lombard V."/>
            <person name="Morin E."/>
            <person name="Otillar R."/>
            <person name="Lindquist E.A."/>
            <person name="Sun H."/>
            <person name="LaButti K.M."/>
            <person name="Schmutz J."/>
            <person name="Jabbour D."/>
            <person name="Luo H."/>
            <person name="Baker S.E."/>
            <person name="Pisabarro A.G."/>
            <person name="Walton J.D."/>
            <person name="Blanchette R.A."/>
            <person name="Henrissat B."/>
            <person name="Martin F."/>
            <person name="Cullen D."/>
            <person name="Hibbett D.S."/>
            <person name="Grigoriev I.V."/>
        </authorList>
    </citation>
    <scope>NUCLEOTIDE SEQUENCE [LARGE SCALE GENOMIC DNA]</scope>
    <source>
        <strain evidence="3">CBS 339.88</strain>
    </source>
</reference>
<proteinExistence type="predicted"/>
<evidence type="ECO:0000259" key="1">
    <source>
        <dbReference type="Pfam" id="PF14630"/>
    </source>
</evidence>
<feature type="domain" description="Origin recognition complex subunit 5 C-terminal" evidence="1">
    <location>
        <begin position="155"/>
        <end position="272"/>
    </location>
</feature>
<dbReference type="STRING" id="685588.A0A067TA68"/>
<dbReference type="OrthoDB" id="365981at2759"/>
<sequence length="277" mass="30895">MSVKQAHGYHGGSNLPQYYPTRPVYARLPCPRLPSQASVHALSFTKTSAGRPRLPHPTRTLKWACTPCRNGFAPGHGAVHNAQQQRYKTYARPAHHDMHALVEHCFQWRLLLPEPVNVREHSVCILPYIISPCRYSASKLSTTLFQNTSVDAAEGRAGISQCLLGSTAFPLDRMNAILGFYWANKGLQKDVEENDAETRLYAREFSIPGEQTDKEIGRVGVYASVMVLTAIRFLHRTSPADRLDGPLQFKSAISYDAALALAKELKVALNDLLWDQV</sequence>
<dbReference type="HOGENOM" id="CLU_1004905_0_0_1"/>
<organism evidence="2 3">
    <name type="scientific">Galerina marginata (strain CBS 339.88)</name>
    <dbReference type="NCBI Taxonomy" id="685588"/>
    <lineage>
        <taxon>Eukaryota</taxon>
        <taxon>Fungi</taxon>
        <taxon>Dikarya</taxon>
        <taxon>Basidiomycota</taxon>
        <taxon>Agaricomycotina</taxon>
        <taxon>Agaricomycetes</taxon>
        <taxon>Agaricomycetidae</taxon>
        <taxon>Agaricales</taxon>
        <taxon>Agaricineae</taxon>
        <taxon>Strophariaceae</taxon>
        <taxon>Galerina</taxon>
    </lineage>
</organism>
<dbReference type="InterPro" id="IPR047088">
    <property type="entry name" value="ORC5_C"/>
</dbReference>
<keyword evidence="3" id="KW-1185">Reference proteome</keyword>
<dbReference type="EMBL" id="KL142373">
    <property type="protein sequence ID" value="KDR79267.1"/>
    <property type="molecule type" value="Genomic_DNA"/>
</dbReference>
<dbReference type="Proteomes" id="UP000027222">
    <property type="component" value="Unassembled WGS sequence"/>
</dbReference>
<evidence type="ECO:0000313" key="3">
    <source>
        <dbReference type="Proteomes" id="UP000027222"/>
    </source>
</evidence>
<accession>A0A067TA68</accession>
<protein>
    <recommendedName>
        <fullName evidence="1">Origin recognition complex subunit 5 C-terminal domain-containing protein</fullName>
    </recommendedName>
</protein>
<dbReference type="Pfam" id="PF14630">
    <property type="entry name" value="ORC5_C"/>
    <property type="match status" value="1"/>
</dbReference>
<dbReference type="AlphaFoldDB" id="A0A067TA68"/>